<gene>
    <name evidence="1" type="ORF">NCTC6385_03748</name>
</gene>
<proteinExistence type="predicted"/>
<dbReference type="Gene3D" id="2.60.40.1090">
    <property type="entry name" value="Fimbrial-type adhesion domain"/>
    <property type="match status" value="1"/>
</dbReference>
<dbReference type="GO" id="GO:0007155">
    <property type="term" value="P:cell adhesion"/>
    <property type="evidence" value="ECO:0007669"/>
    <property type="project" value="InterPro"/>
</dbReference>
<dbReference type="GO" id="GO:0009289">
    <property type="term" value="C:pilus"/>
    <property type="evidence" value="ECO:0007669"/>
    <property type="project" value="InterPro"/>
</dbReference>
<sequence>MNNVMHGKIRRSDGGNTLCRLFRSGLWFSCLALLCFAVLPEFASAEETTPVSTGCTDWNGKGGIPETLGLPPAVSFETGNVPANGAVLYTSPGWHDIRYQCSKSNSDAKVFKDGPALFLLSDGRALLKQALDNAGLKLQILVNSDSNVWTPLESDHTEVGSYNNDNKTGKKTLKLKAQLVVVDNRKITPGFYAVPDLSAFKLLAFNGAFGSPGVPINTGAVRLQFVPKCFVKTSLSTPDINFGPVITTDVNNSLSLSRPLTVTAGVNEFCNGGGANLGNLRGSYTLHLNSTVKGPYYLELPLKVSFMLNNGGRVSSDGKSILLYKEGTTDENGLQLKINAPDDGNPVTFNDTSSPVNKFGEFNGAPDKKTWSIQKTYTAVLSSTGRQVITGKYQAQVTVKVDYY</sequence>
<dbReference type="InterPro" id="IPR036937">
    <property type="entry name" value="Adhesion_dom_fimbrial_sf"/>
</dbReference>
<protein>
    <submittedName>
        <fullName evidence="1">Uncharacterized protein</fullName>
    </submittedName>
</protein>
<accession>A0A7D8IN73</accession>
<organism evidence="1 2">
    <name type="scientific">Salmonella enterica</name>
    <name type="common">Salmonella choleraesuis</name>
    <dbReference type="NCBI Taxonomy" id="28901"/>
    <lineage>
        <taxon>Bacteria</taxon>
        <taxon>Pseudomonadati</taxon>
        <taxon>Pseudomonadota</taxon>
        <taxon>Gammaproteobacteria</taxon>
        <taxon>Enterobacterales</taxon>
        <taxon>Enterobacteriaceae</taxon>
        <taxon>Salmonella</taxon>
    </lineage>
</organism>
<dbReference type="AlphaFoldDB" id="A0A7D8IN73"/>
<dbReference type="Proteomes" id="UP000254463">
    <property type="component" value="Unassembled WGS sequence"/>
</dbReference>
<evidence type="ECO:0000313" key="2">
    <source>
        <dbReference type="Proteomes" id="UP000254463"/>
    </source>
</evidence>
<reference evidence="1 2" key="1">
    <citation type="submission" date="2018-06" db="EMBL/GenBank/DDBJ databases">
        <authorList>
            <consortium name="Pathogen Informatics"/>
            <person name="Doyle S."/>
        </authorList>
    </citation>
    <scope>NUCLEOTIDE SEQUENCE [LARGE SCALE GENOMIC DNA]</scope>
    <source>
        <strain evidence="1 2">NCTC6385</strain>
    </source>
</reference>
<dbReference type="SUPFAM" id="SSF49401">
    <property type="entry name" value="Bacterial adhesins"/>
    <property type="match status" value="1"/>
</dbReference>
<dbReference type="InterPro" id="IPR008966">
    <property type="entry name" value="Adhesion_dom_sf"/>
</dbReference>
<name>A0A7D8IN73_SALER</name>
<dbReference type="EMBL" id="UGWV01000002">
    <property type="protein sequence ID" value="SUF96735.1"/>
    <property type="molecule type" value="Genomic_DNA"/>
</dbReference>
<evidence type="ECO:0000313" key="1">
    <source>
        <dbReference type="EMBL" id="SUF96735.1"/>
    </source>
</evidence>